<feature type="domain" description="Knr4/Smi1-like" evidence="1">
    <location>
        <begin position="28"/>
        <end position="179"/>
    </location>
</feature>
<dbReference type="Proteomes" id="UP000033163">
    <property type="component" value="Chromosome I"/>
</dbReference>
<dbReference type="SMART" id="SM00860">
    <property type="entry name" value="SMI1_KNR4"/>
    <property type="match status" value="1"/>
</dbReference>
<proteinExistence type="predicted"/>
<dbReference type="InterPro" id="IPR037883">
    <property type="entry name" value="Knr4/Smi1-like_sf"/>
</dbReference>
<evidence type="ECO:0000313" key="2">
    <source>
        <dbReference type="EMBL" id="CQR56686.1"/>
    </source>
</evidence>
<organism evidence="2 3">
    <name type="scientific">Paenibacillus riograndensis SBR5</name>
    <dbReference type="NCBI Taxonomy" id="1073571"/>
    <lineage>
        <taxon>Bacteria</taxon>
        <taxon>Bacillati</taxon>
        <taxon>Bacillota</taxon>
        <taxon>Bacilli</taxon>
        <taxon>Bacillales</taxon>
        <taxon>Paenibacillaceae</taxon>
        <taxon>Paenibacillus</taxon>
        <taxon>Paenibacillus sonchi group</taxon>
    </lineage>
</organism>
<name>A0A0E4CXR7_9BACL</name>
<gene>
    <name evidence="2" type="ORF">PRIO_4284</name>
</gene>
<evidence type="ECO:0000259" key="1">
    <source>
        <dbReference type="SMART" id="SM00860"/>
    </source>
</evidence>
<evidence type="ECO:0000313" key="3">
    <source>
        <dbReference type="Proteomes" id="UP000033163"/>
    </source>
</evidence>
<protein>
    <recommendedName>
        <fullName evidence="1">Knr4/Smi1-like domain-containing protein</fullName>
    </recommendedName>
</protein>
<dbReference type="Pfam" id="PF09346">
    <property type="entry name" value="SMI1_KNR4"/>
    <property type="match status" value="1"/>
</dbReference>
<dbReference type="KEGG" id="pri:PRIO_4284"/>
<dbReference type="RefSeq" id="WP_046504564.1">
    <property type="nucleotide sequence ID" value="NZ_LN831776.1"/>
</dbReference>
<dbReference type="SUPFAM" id="SSF160631">
    <property type="entry name" value="SMI1/KNR4-like"/>
    <property type="match status" value="1"/>
</dbReference>
<dbReference type="AlphaFoldDB" id="A0A0E4CXR7"/>
<reference evidence="3" key="1">
    <citation type="submission" date="2015-03" db="EMBL/GenBank/DDBJ databases">
        <authorList>
            <person name="Wibberg D."/>
        </authorList>
    </citation>
    <scope>NUCLEOTIDE SEQUENCE [LARGE SCALE GENOMIC DNA]</scope>
</reference>
<dbReference type="PATRIC" id="fig|1073571.4.peg.4584"/>
<dbReference type="Gene3D" id="3.40.1580.10">
    <property type="entry name" value="SMI1/KNR4-like"/>
    <property type="match status" value="1"/>
</dbReference>
<sequence length="230" mass="26704">MKEISEQFNLIEEHLYTIGLPSRDVVYSEVDITKIEEKYNISFPEIYKLFVLKYGNSKFEQEVIYKSLELSPCTDKNGFNAFDSFFGLDGGLDDVSNKINQYYERIPSSLIPIADDGKGNLICIGVKNGFNEKIYFWYHENELMANVMLNEKKYGNIGLDDYWDNVFLVSDSFVDFIRSFEIEPVEKDQKVELKIVKERMNTDFVANMLAARAELEAKEKERKDKKNGKG</sequence>
<accession>A0A0E4CXR7</accession>
<dbReference type="EMBL" id="LN831776">
    <property type="protein sequence ID" value="CQR56686.1"/>
    <property type="molecule type" value="Genomic_DNA"/>
</dbReference>
<dbReference type="HOGENOM" id="CLU_1203875_0_0_9"/>
<dbReference type="InterPro" id="IPR018958">
    <property type="entry name" value="Knr4/Smi1-like_dom"/>
</dbReference>